<dbReference type="GO" id="GO:0003697">
    <property type="term" value="F:single-stranded DNA binding"/>
    <property type="evidence" value="ECO:0007669"/>
    <property type="project" value="TreeGrafter"/>
</dbReference>
<dbReference type="Gene3D" id="3.30.420.10">
    <property type="entry name" value="Ribonuclease H-like superfamily/Ribonuclease H"/>
    <property type="match status" value="1"/>
</dbReference>
<keyword evidence="2" id="KW-1185">Reference proteome</keyword>
<dbReference type="GO" id="GO:0032259">
    <property type="term" value="P:methylation"/>
    <property type="evidence" value="ECO:0007669"/>
    <property type="project" value="UniProtKB-KW"/>
</dbReference>
<dbReference type="PANTHER" id="PTHR46060">
    <property type="entry name" value="MARINER MOS1 TRANSPOSASE-LIKE PROTEIN"/>
    <property type="match status" value="1"/>
</dbReference>
<dbReference type="GO" id="GO:0000729">
    <property type="term" value="P:DNA double-strand break processing"/>
    <property type="evidence" value="ECO:0007669"/>
    <property type="project" value="TreeGrafter"/>
</dbReference>
<dbReference type="GO" id="GO:0042800">
    <property type="term" value="F:histone H3K4 methyltransferase activity"/>
    <property type="evidence" value="ECO:0007669"/>
    <property type="project" value="TreeGrafter"/>
</dbReference>
<gene>
    <name evidence="1" type="primary">SETMAR</name>
    <name evidence="1" type="ORF">EVAR_77815_1</name>
</gene>
<dbReference type="Proteomes" id="UP000299102">
    <property type="component" value="Unassembled WGS sequence"/>
</dbReference>
<protein>
    <submittedName>
        <fullName evidence="1">Histone-lysine N-methyltransferase SETMAR</fullName>
    </submittedName>
</protein>
<dbReference type="GO" id="GO:0046975">
    <property type="term" value="F:histone H3K36 methyltransferase activity"/>
    <property type="evidence" value="ECO:0007669"/>
    <property type="project" value="TreeGrafter"/>
</dbReference>
<comment type="caution">
    <text evidence="1">The sequence shown here is derived from an EMBL/GenBank/DDBJ whole genome shotgun (WGS) entry which is preliminary data.</text>
</comment>
<dbReference type="GO" id="GO:0005634">
    <property type="term" value="C:nucleus"/>
    <property type="evidence" value="ECO:0007669"/>
    <property type="project" value="TreeGrafter"/>
</dbReference>
<dbReference type="GO" id="GO:0006303">
    <property type="term" value="P:double-strand break repair via nonhomologous end joining"/>
    <property type="evidence" value="ECO:0007669"/>
    <property type="project" value="TreeGrafter"/>
</dbReference>
<dbReference type="GO" id="GO:0015074">
    <property type="term" value="P:DNA integration"/>
    <property type="evidence" value="ECO:0007669"/>
    <property type="project" value="TreeGrafter"/>
</dbReference>
<sequence length="168" mass="19704">MDYLRQERVKKIVVKGKQAPQTVAKPELTRNKLMLCVRWDWKGIIRYELLQPRKVVNSNFYCLQLMIQQVEKKLRELINRKGGVFHHDNARPHTSLATQQILRVCTPTLRRRRRRTPAEQRRVNGEGVVYGKNVYTQPHTTQLTSSEGAPHENEKEFITSFEVVIAKN</sequence>
<accession>A0A4C1TB20</accession>
<dbReference type="InterPro" id="IPR052709">
    <property type="entry name" value="Transposase-MT_Hybrid"/>
</dbReference>
<reference evidence="1 2" key="1">
    <citation type="journal article" date="2019" name="Commun. Biol.">
        <title>The bagworm genome reveals a unique fibroin gene that provides high tensile strength.</title>
        <authorList>
            <person name="Kono N."/>
            <person name="Nakamura H."/>
            <person name="Ohtoshi R."/>
            <person name="Tomita M."/>
            <person name="Numata K."/>
            <person name="Arakawa K."/>
        </authorList>
    </citation>
    <scope>NUCLEOTIDE SEQUENCE [LARGE SCALE GENOMIC DNA]</scope>
</reference>
<evidence type="ECO:0000313" key="1">
    <source>
        <dbReference type="EMBL" id="GBP11699.1"/>
    </source>
</evidence>
<proteinExistence type="predicted"/>
<dbReference type="STRING" id="151549.A0A4C1TB20"/>
<dbReference type="Pfam" id="PF01359">
    <property type="entry name" value="Transposase_1"/>
    <property type="match status" value="1"/>
</dbReference>
<keyword evidence="1" id="KW-0808">Transferase</keyword>
<dbReference type="EMBL" id="BGZK01000047">
    <property type="protein sequence ID" value="GBP11699.1"/>
    <property type="molecule type" value="Genomic_DNA"/>
</dbReference>
<dbReference type="GO" id="GO:0000793">
    <property type="term" value="C:condensed chromosome"/>
    <property type="evidence" value="ECO:0007669"/>
    <property type="project" value="TreeGrafter"/>
</dbReference>
<name>A0A4C1TB20_EUMVA</name>
<dbReference type="GO" id="GO:0000014">
    <property type="term" value="F:single-stranded DNA endodeoxyribonuclease activity"/>
    <property type="evidence" value="ECO:0007669"/>
    <property type="project" value="TreeGrafter"/>
</dbReference>
<dbReference type="OrthoDB" id="616263at2759"/>
<dbReference type="InterPro" id="IPR036397">
    <property type="entry name" value="RNaseH_sf"/>
</dbReference>
<dbReference type="PANTHER" id="PTHR46060:SF2">
    <property type="entry name" value="HISTONE-LYSINE N-METHYLTRANSFERASE SETMAR"/>
    <property type="match status" value="1"/>
</dbReference>
<dbReference type="GO" id="GO:0003690">
    <property type="term" value="F:double-stranded DNA binding"/>
    <property type="evidence" value="ECO:0007669"/>
    <property type="project" value="TreeGrafter"/>
</dbReference>
<dbReference type="GO" id="GO:0044774">
    <property type="term" value="P:mitotic DNA integrity checkpoint signaling"/>
    <property type="evidence" value="ECO:0007669"/>
    <property type="project" value="TreeGrafter"/>
</dbReference>
<dbReference type="InterPro" id="IPR001888">
    <property type="entry name" value="Transposase_1"/>
</dbReference>
<dbReference type="GO" id="GO:0031297">
    <property type="term" value="P:replication fork processing"/>
    <property type="evidence" value="ECO:0007669"/>
    <property type="project" value="TreeGrafter"/>
</dbReference>
<keyword evidence="1" id="KW-0489">Methyltransferase</keyword>
<organism evidence="1 2">
    <name type="scientific">Eumeta variegata</name>
    <name type="common">Bagworm moth</name>
    <name type="synonym">Eumeta japonica</name>
    <dbReference type="NCBI Taxonomy" id="151549"/>
    <lineage>
        <taxon>Eukaryota</taxon>
        <taxon>Metazoa</taxon>
        <taxon>Ecdysozoa</taxon>
        <taxon>Arthropoda</taxon>
        <taxon>Hexapoda</taxon>
        <taxon>Insecta</taxon>
        <taxon>Pterygota</taxon>
        <taxon>Neoptera</taxon>
        <taxon>Endopterygota</taxon>
        <taxon>Lepidoptera</taxon>
        <taxon>Glossata</taxon>
        <taxon>Ditrysia</taxon>
        <taxon>Tineoidea</taxon>
        <taxon>Psychidae</taxon>
        <taxon>Oiketicinae</taxon>
        <taxon>Eumeta</taxon>
    </lineage>
</organism>
<dbReference type="AlphaFoldDB" id="A0A4C1TB20"/>
<dbReference type="GO" id="GO:0044547">
    <property type="term" value="F:DNA topoisomerase binding"/>
    <property type="evidence" value="ECO:0007669"/>
    <property type="project" value="TreeGrafter"/>
</dbReference>
<evidence type="ECO:0000313" key="2">
    <source>
        <dbReference type="Proteomes" id="UP000299102"/>
    </source>
</evidence>
<dbReference type="GO" id="GO:0035861">
    <property type="term" value="C:site of double-strand break"/>
    <property type="evidence" value="ECO:0007669"/>
    <property type="project" value="TreeGrafter"/>
</dbReference>